<dbReference type="SMART" id="SM00320">
    <property type="entry name" value="WD40"/>
    <property type="match status" value="11"/>
</dbReference>
<dbReference type="InterPro" id="IPR011044">
    <property type="entry name" value="Quino_amine_DH_bsu"/>
</dbReference>
<dbReference type="SUPFAM" id="SSF50998">
    <property type="entry name" value="Quinoprotein alcohol dehydrogenase-like"/>
    <property type="match status" value="1"/>
</dbReference>
<dbReference type="PROSITE" id="PS50082">
    <property type="entry name" value="WD_REPEATS_2"/>
    <property type="match status" value="6"/>
</dbReference>
<dbReference type="CDD" id="cd00200">
    <property type="entry name" value="WD40"/>
    <property type="match status" value="2"/>
</dbReference>
<comment type="caution">
    <text evidence="5">The sequence shown here is derived from an EMBL/GenBank/DDBJ whole genome shotgun (WGS) entry which is preliminary data.</text>
</comment>
<dbReference type="SUPFAM" id="SSF52540">
    <property type="entry name" value="P-loop containing nucleoside triphosphate hydrolases"/>
    <property type="match status" value="1"/>
</dbReference>
<dbReference type="InterPro" id="IPR011047">
    <property type="entry name" value="Quinoprotein_ADH-like_sf"/>
</dbReference>
<dbReference type="PROSITE" id="PS00678">
    <property type="entry name" value="WD_REPEATS_1"/>
    <property type="match status" value="2"/>
</dbReference>
<keyword evidence="2" id="KW-0677">Repeat</keyword>
<feature type="repeat" description="WD" evidence="3">
    <location>
        <begin position="1253"/>
        <end position="1285"/>
    </location>
</feature>
<keyword evidence="1 3" id="KW-0853">WD repeat</keyword>
<dbReference type="STRING" id="398673.A0A2P4ZLK4"/>
<dbReference type="InterPro" id="IPR036322">
    <property type="entry name" value="WD40_repeat_dom_sf"/>
</dbReference>
<reference evidence="5 6" key="1">
    <citation type="journal article" date="2016" name="Genome Announc.">
        <title>Draft Whole-Genome Sequence of Trichoderma gamsii T6085, a Promising Biocontrol Agent of Fusarium Head Blight on Wheat.</title>
        <authorList>
            <person name="Baroncelli R."/>
            <person name="Zapparata A."/>
            <person name="Piaggeschi G."/>
            <person name="Sarrocco S."/>
            <person name="Vannacci G."/>
        </authorList>
    </citation>
    <scope>NUCLEOTIDE SEQUENCE [LARGE SCALE GENOMIC DNA]</scope>
    <source>
        <strain evidence="5 6">T6085</strain>
    </source>
</reference>
<feature type="repeat" description="WD" evidence="3">
    <location>
        <begin position="882"/>
        <end position="913"/>
    </location>
</feature>
<dbReference type="InterPro" id="IPR027417">
    <property type="entry name" value="P-loop_NTPase"/>
</dbReference>
<dbReference type="InterPro" id="IPR001680">
    <property type="entry name" value="WD40_rpt"/>
</dbReference>
<feature type="domain" description="Nephrocystin 3-like N-terminal" evidence="4">
    <location>
        <begin position="172"/>
        <end position="338"/>
    </location>
</feature>
<dbReference type="GeneID" id="29983132"/>
<keyword evidence="6" id="KW-1185">Reference proteome</keyword>
<dbReference type="InterPro" id="IPR056884">
    <property type="entry name" value="NPHP3-like_N"/>
</dbReference>
<dbReference type="Proteomes" id="UP000054821">
    <property type="component" value="Unassembled WGS sequence"/>
</dbReference>
<proteinExistence type="predicted"/>
<dbReference type="RefSeq" id="XP_024405495.1">
    <property type="nucleotide sequence ID" value="XM_024549736.1"/>
</dbReference>
<dbReference type="Pfam" id="PF00400">
    <property type="entry name" value="WD40"/>
    <property type="match status" value="8"/>
</dbReference>
<dbReference type="InterPro" id="IPR019775">
    <property type="entry name" value="WD40_repeat_CS"/>
</dbReference>
<dbReference type="PANTHER" id="PTHR19879">
    <property type="entry name" value="TRANSCRIPTION INITIATION FACTOR TFIID"/>
    <property type="match status" value="1"/>
</dbReference>
<dbReference type="Gene3D" id="3.40.50.300">
    <property type="entry name" value="P-loop containing nucleotide triphosphate hydrolases"/>
    <property type="match status" value="1"/>
</dbReference>
<accession>A0A2P4ZLK4</accession>
<dbReference type="InterPro" id="IPR015943">
    <property type="entry name" value="WD40/YVTN_repeat-like_dom_sf"/>
</dbReference>
<dbReference type="Pfam" id="PF24883">
    <property type="entry name" value="NPHP3_N"/>
    <property type="match status" value="1"/>
</dbReference>
<feature type="repeat" description="WD" evidence="3">
    <location>
        <begin position="1165"/>
        <end position="1200"/>
    </location>
</feature>
<feature type="repeat" description="WD" evidence="3">
    <location>
        <begin position="1201"/>
        <end position="1242"/>
    </location>
</feature>
<evidence type="ECO:0000313" key="6">
    <source>
        <dbReference type="Proteomes" id="UP000054821"/>
    </source>
</evidence>
<evidence type="ECO:0000256" key="1">
    <source>
        <dbReference type="ARBA" id="ARBA00022574"/>
    </source>
</evidence>
<evidence type="ECO:0000256" key="2">
    <source>
        <dbReference type="ARBA" id="ARBA00022737"/>
    </source>
</evidence>
<evidence type="ECO:0000313" key="5">
    <source>
        <dbReference type="EMBL" id="PON25168.1"/>
    </source>
</evidence>
<feature type="repeat" description="WD" evidence="3">
    <location>
        <begin position="1006"/>
        <end position="1038"/>
    </location>
</feature>
<dbReference type="EMBL" id="JPDN02000019">
    <property type="protein sequence ID" value="PON25168.1"/>
    <property type="molecule type" value="Genomic_DNA"/>
</dbReference>
<dbReference type="SUPFAM" id="SSF50969">
    <property type="entry name" value="YVTN repeat-like/Quinoprotein amine dehydrogenase"/>
    <property type="match status" value="1"/>
</dbReference>
<evidence type="ECO:0000256" key="3">
    <source>
        <dbReference type="PROSITE-ProRule" id="PRU00221"/>
    </source>
</evidence>
<protein>
    <recommendedName>
        <fullName evidence="4">Nephrocystin 3-like N-terminal domain-containing protein</fullName>
    </recommendedName>
</protein>
<feature type="repeat" description="WD" evidence="3">
    <location>
        <begin position="748"/>
        <end position="789"/>
    </location>
</feature>
<sequence length="1459" mass="161166">MADTVGPISNVIAVADLFIKVGVQCSVYCSGLKTAPRDVRLILNEADRFTATLKGLEKLLVNNSQSKKLSSLQNILGIVEESRLQLQDLAAKLERGTKLQKIMWPLKKEEVARIISRLEKYRAAIALDLQVDQTALLLNVHQEAVLAKLKSAKGAAFDSPGHVNSSRCYPGTRKGILEHIQTWSTNQDGQCIFWLNGGAGTGKSTISRTVAQSFADKGMLGASFFFKRGEADRGSMALFFPTIASQLVQTFPQLAPHIRAAIETDLTIYDRSIKEQFDKLVAEPIKTLSEVSQLPTIVVVADALDECENVEHVRLVIHLLSQVNHSASVCLKFFVTSRPELAIRLGFKNIDGHYEDLVLHRVPSIIVEHDIDLFLRHEFNSILQDFNKSVSSSRQLPLSWPGVEKFQQLVSMSVPLFIFAATACRFVRDRRIGGPEEQLSKILEQQTTFGLTSRLDATYLPIVNGLVAGLSNVEKRHVCERFKHIIGSIVTLASPLCVASLACLLNIPLHVIEDRLDLLHSVLHIPPDPQNPVRLLHLSFRDFLVDPEKANLEERYPFWVDEKKAHEMLAIHCLELLLTEGTLKRNICSLKLPSTPRSEIDQRTIDAALKSEVQYACLYWVAHWKESKRSVEDGGLVDHFLDSHLLHWLEVLGLIGRISDCIGMINDLLSLLHPGKSVLTSALLRDVRRIVLSNRAIIDISPLQVYNAAIVFAPEKSIVKMKFRSELPVWLNVSPPVASEWDPCLQILEGHSCGVYSLAFSHDSKLLASASWDQTIKIWDVATGICISTLKVQHSRGYVDAFSPEVVSSLYNEIHLWDAVTGTCTSIFKHSDDIILGGVSTAFSHDSRILASGSRKCIKLWDVTSGMSISTLSLDGDVSCLVAFSHDSSMLVSFSYDSTIKLWNTATGACKSTIKVNNEAVQLAAFSQDSRILALVSRPRIRLWNTVNGKCIAILEGQREKVFSLCFSHDSSMLASACSKGDDTTWHIASDIKIWDVATSRNIATFKGHSKKIFSLQFSHDSKLLASASYDSTIQIWDRDIDVDQVPLSAMDKYSITEIQLMKGTKTLISRSLGKETQLWDVPTASCTATLPECWDLIAVADNTELLATTSTSNSHIQFWDIGTDANITTVKGFNSSISRTDPNFDFEIMIAQIDGHHLDNYFAITAITFSHNSQLLASASAADGIIKVWDVSSSACIATLTGHCKWVKQLAILPHSDVLVSSSSDGTVRIWDIRTGTCTAMFEGQSGPDNKSIAFSRDYSLLASGLKDGSIDVWDLSTGKCQIKLLGAGQGPVHTVAFSHSSALLVSVAPRPRNQDHEYIPYRFLKFWDIPTSLCLATIDVSYLATESMSFYEVGSCVITSVGEFTLKGTVLSDDSRRESQSLPVGDASILRRGIGLSEDSEWVMWNDDRMIWLPPAYRPRHVAAIESTLAIACSQPYVVFMTISPSAFSNGETSSIP</sequence>
<dbReference type="SUPFAM" id="SSF50978">
    <property type="entry name" value="WD40 repeat-like"/>
    <property type="match status" value="1"/>
</dbReference>
<organism evidence="5 6">
    <name type="scientific">Trichoderma gamsii</name>
    <dbReference type="NCBI Taxonomy" id="398673"/>
    <lineage>
        <taxon>Eukaryota</taxon>
        <taxon>Fungi</taxon>
        <taxon>Dikarya</taxon>
        <taxon>Ascomycota</taxon>
        <taxon>Pezizomycotina</taxon>
        <taxon>Sordariomycetes</taxon>
        <taxon>Hypocreomycetidae</taxon>
        <taxon>Hypocreales</taxon>
        <taxon>Hypocreaceae</taxon>
        <taxon>Trichoderma</taxon>
    </lineage>
</organism>
<gene>
    <name evidence="5" type="ORF">TGAM01_v205854</name>
</gene>
<dbReference type="PRINTS" id="PR00320">
    <property type="entry name" value="GPROTEINBRPT"/>
</dbReference>
<dbReference type="InterPro" id="IPR020472">
    <property type="entry name" value="WD40_PAC1"/>
</dbReference>
<dbReference type="PROSITE" id="PS50294">
    <property type="entry name" value="WD_REPEATS_REGION"/>
    <property type="match status" value="3"/>
</dbReference>
<dbReference type="PANTHER" id="PTHR19879:SF9">
    <property type="entry name" value="TRANSCRIPTION INITIATION FACTOR TFIID SUBUNIT 5"/>
    <property type="match status" value="1"/>
</dbReference>
<name>A0A2P4ZLK4_9HYPO</name>
<evidence type="ECO:0000259" key="4">
    <source>
        <dbReference type="Pfam" id="PF24883"/>
    </source>
</evidence>
<dbReference type="Gene3D" id="2.130.10.10">
    <property type="entry name" value="YVTN repeat-like/Quinoprotein amine dehydrogenase"/>
    <property type="match status" value="4"/>
</dbReference>